<dbReference type="GeneID" id="7832129"/>
<accession>I7MGD9</accession>
<feature type="compositionally biased region" description="Low complexity" evidence="2">
    <location>
        <begin position="1"/>
        <end position="20"/>
    </location>
</feature>
<dbReference type="Proteomes" id="UP000009168">
    <property type="component" value="Unassembled WGS sequence"/>
</dbReference>
<organism evidence="3 4">
    <name type="scientific">Tetrahymena thermophila (strain SB210)</name>
    <dbReference type="NCBI Taxonomy" id="312017"/>
    <lineage>
        <taxon>Eukaryota</taxon>
        <taxon>Sar</taxon>
        <taxon>Alveolata</taxon>
        <taxon>Ciliophora</taxon>
        <taxon>Intramacronucleata</taxon>
        <taxon>Oligohymenophorea</taxon>
        <taxon>Hymenostomatida</taxon>
        <taxon>Tetrahymenina</taxon>
        <taxon>Tetrahymenidae</taxon>
        <taxon>Tetrahymena</taxon>
    </lineage>
</organism>
<dbReference type="InParanoid" id="I7MGD9"/>
<dbReference type="OMA" id="WVAQNSQ"/>
<dbReference type="HOGENOM" id="CLU_565629_0_0_1"/>
<dbReference type="KEGG" id="tet:TTHERM_00530200"/>
<keyword evidence="1" id="KW-0175">Coiled coil</keyword>
<proteinExistence type="predicted"/>
<evidence type="ECO:0000256" key="2">
    <source>
        <dbReference type="SAM" id="MobiDB-lite"/>
    </source>
</evidence>
<evidence type="ECO:0000256" key="1">
    <source>
        <dbReference type="SAM" id="Coils"/>
    </source>
</evidence>
<dbReference type="AlphaFoldDB" id="I7MGD9"/>
<keyword evidence="4" id="KW-1185">Reference proteome</keyword>
<feature type="compositionally biased region" description="Polar residues" evidence="2">
    <location>
        <begin position="21"/>
        <end position="39"/>
    </location>
</feature>
<name>I7MGD9_TETTS</name>
<dbReference type="EMBL" id="GG662522">
    <property type="protein sequence ID" value="EAR85068.1"/>
    <property type="molecule type" value="Genomic_DNA"/>
</dbReference>
<evidence type="ECO:0000313" key="3">
    <source>
        <dbReference type="EMBL" id="EAR85068.1"/>
    </source>
</evidence>
<gene>
    <name evidence="3" type="ORF">TTHERM_00530200</name>
</gene>
<reference evidence="4" key="1">
    <citation type="journal article" date="2006" name="PLoS Biol.">
        <title>Macronuclear genome sequence of the ciliate Tetrahymena thermophila, a model eukaryote.</title>
        <authorList>
            <person name="Eisen J.A."/>
            <person name="Coyne R.S."/>
            <person name="Wu M."/>
            <person name="Wu D."/>
            <person name="Thiagarajan M."/>
            <person name="Wortman J.R."/>
            <person name="Badger J.H."/>
            <person name="Ren Q."/>
            <person name="Amedeo P."/>
            <person name="Jones K.M."/>
            <person name="Tallon L.J."/>
            <person name="Delcher A.L."/>
            <person name="Salzberg S.L."/>
            <person name="Silva J.C."/>
            <person name="Haas B.J."/>
            <person name="Majoros W.H."/>
            <person name="Farzad M."/>
            <person name="Carlton J.M."/>
            <person name="Smith R.K. Jr."/>
            <person name="Garg J."/>
            <person name="Pearlman R.E."/>
            <person name="Karrer K.M."/>
            <person name="Sun L."/>
            <person name="Manning G."/>
            <person name="Elde N.C."/>
            <person name="Turkewitz A.P."/>
            <person name="Asai D.J."/>
            <person name="Wilkes D.E."/>
            <person name="Wang Y."/>
            <person name="Cai H."/>
            <person name="Collins K."/>
            <person name="Stewart B.A."/>
            <person name="Lee S.R."/>
            <person name="Wilamowska K."/>
            <person name="Weinberg Z."/>
            <person name="Ruzzo W.L."/>
            <person name="Wloga D."/>
            <person name="Gaertig J."/>
            <person name="Frankel J."/>
            <person name="Tsao C.-C."/>
            <person name="Gorovsky M.A."/>
            <person name="Keeling P.J."/>
            <person name="Waller R.F."/>
            <person name="Patron N.J."/>
            <person name="Cherry J.M."/>
            <person name="Stover N.A."/>
            <person name="Krieger C.J."/>
            <person name="del Toro C."/>
            <person name="Ryder H.F."/>
            <person name="Williamson S.C."/>
            <person name="Barbeau R.A."/>
            <person name="Hamilton E.P."/>
            <person name="Orias E."/>
        </authorList>
    </citation>
    <scope>NUCLEOTIDE SEQUENCE [LARGE SCALE GENOMIC DNA]</scope>
    <source>
        <strain evidence="4">SB210</strain>
    </source>
</reference>
<feature type="coiled-coil region" evidence="1">
    <location>
        <begin position="262"/>
        <end position="317"/>
    </location>
</feature>
<feature type="region of interest" description="Disordered" evidence="2">
    <location>
        <begin position="1"/>
        <end position="62"/>
    </location>
</feature>
<dbReference type="RefSeq" id="XP_001032731.1">
    <property type="nucleotide sequence ID" value="XM_001032731.3"/>
</dbReference>
<dbReference type="OrthoDB" id="307119at2759"/>
<sequence length="483" mass="56219">MDQNKSIIKKPSSNISSNDSQLRQSNGFSQSGSINTQKMRISGQGFRPSSRDRNSGSSTNLGESKFFNEDNLYSLNLFPMGQDEFAFASTIKADLLQVQEELNELDPDNKLRSSGNIEFGKGYQTTLKKWLGQFSDSNIKQSFDKRVKADLDVNKITEALGQKGNTEEALKKLYKLCLIFEIVANKLTEFEMVSLMRYDDTYSNLVKDEPQANQLSKLKMIAGQGQYQFSKFSICFANMERFASLIRASKKIASKQTGTFMTDNQNDKLTILESSIKELKETIRKRDFRIKELNEKIVDLETKIEQQQKELIQATQQAQSDKSVQKIIGKTPDSFKENPSYWTGLIDETKVFYEQRIREHELENISLKEKLEDTKIKMENIQEQYFDLQEKVNTLKQEKEILFQNFSKRYASQEEALNTYEDALKEEFERMKKAYEKRIDTIMWDNDRLKKEKARSLIDMKHKMDKEIETKNLLLKKLSCYIK</sequence>
<protein>
    <submittedName>
        <fullName evidence="3">Uncharacterized protein</fullName>
    </submittedName>
</protein>
<evidence type="ECO:0000313" key="4">
    <source>
        <dbReference type="Proteomes" id="UP000009168"/>
    </source>
</evidence>
<dbReference type="eggNOG" id="ENOG502SVAJ">
    <property type="taxonomic scope" value="Eukaryota"/>
</dbReference>
<feature type="coiled-coil region" evidence="1">
    <location>
        <begin position="350"/>
        <end position="452"/>
    </location>
</feature>